<keyword evidence="3" id="KW-0574">Periplasm</keyword>
<evidence type="ECO:0000256" key="4">
    <source>
        <dbReference type="ARBA" id="ARBA00023237"/>
    </source>
</evidence>
<name>A0ABV8XSI9_9DEIO</name>
<keyword evidence="5" id="KW-1133">Transmembrane helix</keyword>
<feature type="transmembrane region" description="Helical" evidence="5">
    <location>
        <begin position="6"/>
        <end position="29"/>
    </location>
</feature>
<dbReference type="SUPFAM" id="SSF54523">
    <property type="entry name" value="Pili subunits"/>
    <property type="match status" value="1"/>
</dbReference>
<dbReference type="Gene3D" id="3.30.700.10">
    <property type="entry name" value="Glycoprotein, Type 4 Pilin"/>
    <property type="match status" value="1"/>
</dbReference>
<dbReference type="NCBIfam" id="TIGR02532">
    <property type="entry name" value="IV_pilin_GFxxxE"/>
    <property type="match status" value="1"/>
</dbReference>
<dbReference type="InterPro" id="IPR012902">
    <property type="entry name" value="N_methyl_site"/>
</dbReference>
<reference evidence="7" key="1">
    <citation type="journal article" date="2019" name="Int. J. Syst. Evol. Microbiol.">
        <title>The Global Catalogue of Microorganisms (GCM) 10K type strain sequencing project: providing services to taxonomists for standard genome sequencing and annotation.</title>
        <authorList>
            <consortium name="The Broad Institute Genomics Platform"/>
            <consortium name="The Broad Institute Genome Sequencing Center for Infectious Disease"/>
            <person name="Wu L."/>
            <person name="Ma J."/>
        </authorList>
    </citation>
    <scope>NUCLEOTIDE SEQUENCE [LARGE SCALE GENOMIC DNA]</scope>
    <source>
        <strain evidence="7">CCUG 56029</strain>
    </source>
</reference>
<organism evidence="6 7">
    <name type="scientific">Deinococcus navajonensis</name>
    <dbReference type="NCBI Taxonomy" id="309884"/>
    <lineage>
        <taxon>Bacteria</taxon>
        <taxon>Thermotogati</taxon>
        <taxon>Deinococcota</taxon>
        <taxon>Deinococci</taxon>
        <taxon>Deinococcales</taxon>
        <taxon>Deinococcaceae</taxon>
        <taxon>Deinococcus</taxon>
    </lineage>
</organism>
<dbReference type="EMBL" id="JBHSEH010000011">
    <property type="protein sequence ID" value="MFC4426778.1"/>
    <property type="molecule type" value="Genomic_DNA"/>
</dbReference>
<sequence length="138" mass="14865">MRTAGFTLLEILIVVAVIGILSSIGAVSYSRWIANNDAQLAAATLTQRIQEARTLAKRGTTNVVLSTVADSTTFTSNGRTYSVQAATIKTAQTLTFQPPYGVLSNTTYPIDVTVQSTRNSTVTRKIRIISMLGKVIIQ</sequence>
<dbReference type="RefSeq" id="WP_380039599.1">
    <property type="nucleotide sequence ID" value="NZ_JBHSEH010000011.1"/>
</dbReference>
<evidence type="ECO:0000313" key="7">
    <source>
        <dbReference type="Proteomes" id="UP001595998"/>
    </source>
</evidence>
<protein>
    <submittedName>
        <fullName evidence="6">Tfp pilus assembly protein FimT/FimU</fullName>
    </submittedName>
</protein>
<dbReference type="Proteomes" id="UP001595998">
    <property type="component" value="Unassembled WGS sequence"/>
</dbReference>
<dbReference type="Pfam" id="PF07963">
    <property type="entry name" value="N_methyl"/>
    <property type="match status" value="1"/>
</dbReference>
<keyword evidence="7" id="KW-1185">Reference proteome</keyword>
<dbReference type="InterPro" id="IPR045584">
    <property type="entry name" value="Pilin-like"/>
</dbReference>
<evidence type="ECO:0000256" key="3">
    <source>
        <dbReference type="ARBA" id="ARBA00022764"/>
    </source>
</evidence>
<keyword evidence="5" id="KW-0812">Transmembrane</keyword>
<gene>
    <name evidence="6" type="ORF">ACFOZ9_11205</name>
</gene>
<comment type="subcellular location">
    <subcellularLocation>
        <location evidence="1">Cell outer membrane</location>
        <topology evidence="1">Single-pass membrane protein</topology>
    </subcellularLocation>
    <subcellularLocation>
        <location evidence="2">Periplasm</location>
    </subcellularLocation>
</comment>
<keyword evidence="5" id="KW-0472">Membrane</keyword>
<proteinExistence type="predicted"/>
<accession>A0ABV8XSI9</accession>
<keyword evidence="4" id="KW-0998">Cell outer membrane</keyword>
<evidence type="ECO:0000256" key="1">
    <source>
        <dbReference type="ARBA" id="ARBA00004203"/>
    </source>
</evidence>
<evidence type="ECO:0000256" key="5">
    <source>
        <dbReference type="SAM" id="Phobius"/>
    </source>
</evidence>
<comment type="caution">
    <text evidence="6">The sequence shown here is derived from an EMBL/GenBank/DDBJ whole genome shotgun (WGS) entry which is preliminary data.</text>
</comment>
<evidence type="ECO:0000256" key="2">
    <source>
        <dbReference type="ARBA" id="ARBA00004418"/>
    </source>
</evidence>
<evidence type="ECO:0000313" key="6">
    <source>
        <dbReference type="EMBL" id="MFC4426778.1"/>
    </source>
</evidence>